<dbReference type="InterPro" id="IPR019060">
    <property type="entry name" value="DUF2382"/>
</dbReference>
<dbReference type="InterPro" id="IPR052967">
    <property type="entry name" value="Stress_Response_Assoc"/>
</dbReference>
<sequence length="258" mass="27620">MSSSQESEAAKSHGDLQLPSPEAPNQQLVVGLFERRVAAEQAVRDLQAAGFAEAQLLESSVRSGALSVTVRSSGRAPEALTILARNGADTGLRAVLQPPATAAGEVPALKTNPPKTERLKLLTEQAAIRKERRSLGEITVRKEMITELKTIEVPLTREELVVERRPASAMAGSGAGEPVEEVARIVLSEEQASYQTRQVLRAEVSIEWHTTIEKRRVEVTLQREALRFDVEGKVRAATVDISGSGAVDSAAGSQAAAD</sequence>
<evidence type="ECO:0000259" key="2">
    <source>
        <dbReference type="Pfam" id="PF09557"/>
    </source>
</evidence>
<dbReference type="PANTHER" id="PTHR38463">
    <property type="entry name" value="STRESS RESPONSE PROTEIN YSNF"/>
    <property type="match status" value="1"/>
</dbReference>
<dbReference type="NCBIfam" id="TIGR02271">
    <property type="entry name" value="YsnF/AvaK domain"/>
    <property type="match status" value="1"/>
</dbReference>
<keyword evidence="4" id="KW-1185">Reference proteome</keyword>
<reference evidence="3 4" key="1">
    <citation type="journal article" date="2021" name="Genome Biol. Evol.">
        <title>Complete Genome Sequencing of a Novel Gloeobacter Species from a Waterfall Cave in Mexico.</title>
        <authorList>
            <person name="Saw J.H."/>
            <person name="Cardona T."/>
            <person name="Montejano G."/>
        </authorList>
    </citation>
    <scope>NUCLEOTIDE SEQUENCE [LARGE SCALE GENOMIC DNA]</scope>
    <source>
        <strain evidence="3">MG652769</strain>
    </source>
</reference>
<evidence type="ECO:0000313" key="4">
    <source>
        <dbReference type="Proteomes" id="UP001054846"/>
    </source>
</evidence>
<feature type="domain" description="DUF2382" evidence="2">
    <location>
        <begin position="119"/>
        <end position="226"/>
    </location>
</feature>
<dbReference type="Proteomes" id="UP001054846">
    <property type="component" value="Chromosome"/>
</dbReference>
<protein>
    <submittedName>
        <fullName evidence="3">YsnF/AvaK domain-containing protein</fullName>
    </submittedName>
</protein>
<evidence type="ECO:0000313" key="3">
    <source>
        <dbReference type="EMBL" id="UFP94954.1"/>
    </source>
</evidence>
<dbReference type="RefSeq" id="WP_230842018.1">
    <property type="nucleotide sequence ID" value="NZ_CP063845.1"/>
</dbReference>
<dbReference type="EMBL" id="CP063845">
    <property type="protein sequence ID" value="UFP94954.1"/>
    <property type="molecule type" value="Genomic_DNA"/>
</dbReference>
<proteinExistence type="predicted"/>
<evidence type="ECO:0000256" key="1">
    <source>
        <dbReference type="SAM" id="MobiDB-lite"/>
    </source>
</evidence>
<organism evidence="3 4">
    <name type="scientific">Gloeobacter morelensis MG652769</name>
    <dbReference type="NCBI Taxonomy" id="2781736"/>
    <lineage>
        <taxon>Bacteria</taxon>
        <taxon>Bacillati</taxon>
        <taxon>Cyanobacteriota</taxon>
        <taxon>Cyanophyceae</taxon>
        <taxon>Gloeobacterales</taxon>
        <taxon>Gloeobacteraceae</taxon>
        <taxon>Gloeobacter</taxon>
        <taxon>Gloeobacter morelensis</taxon>
    </lineage>
</organism>
<gene>
    <name evidence="3" type="ORF">ISF26_01515</name>
</gene>
<dbReference type="PANTHER" id="PTHR38463:SF1">
    <property type="entry name" value="STRESS RESPONSE PROTEIN YSNF"/>
    <property type="match status" value="1"/>
</dbReference>
<accession>A0ABY3PMX0</accession>
<dbReference type="Pfam" id="PF09557">
    <property type="entry name" value="DUF2382"/>
    <property type="match status" value="1"/>
</dbReference>
<feature type="region of interest" description="Disordered" evidence="1">
    <location>
        <begin position="1"/>
        <end position="23"/>
    </location>
</feature>
<name>A0ABY3PMX0_9CYAN</name>